<dbReference type="OrthoDB" id="7305499at2"/>
<evidence type="ECO:0000313" key="2">
    <source>
        <dbReference type="EMBL" id="CBS86279.1"/>
    </source>
</evidence>
<name>G7Z4G1_AZOL4</name>
<feature type="region of interest" description="Disordered" evidence="1">
    <location>
        <begin position="189"/>
        <end position="252"/>
    </location>
</feature>
<gene>
    <name evidence="2" type="ordered locus">AZOLI_0938</name>
</gene>
<evidence type="ECO:0000256" key="1">
    <source>
        <dbReference type="SAM" id="MobiDB-lite"/>
    </source>
</evidence>
<evidence type="ECO:0000313" key="3">
    <source>
        <dbReference type="Proteomes" id="UP000005667"/>
    </source>
</evidence>
<sequence>MSKLGEALTGRAADAFKHLDAKARGMLDGLVNSGAVKAEDVVKGLQALATAAVDGQSSRSMSGGAASPKLKGISDDMGKALSAMGAVDAALKKGEISHEDYAVQIRAAGKSIDAARKSDELAAGGDSGSTIDDPALAGINDRLQQFAQQRLKAASLIPAEDRAAVDKLSQAGFDETVYRDAFARYAADASKPDGAAPSGATAPQQPTGAPTEADSSASTSTANAAQNAPAVAATKPAVSDPGNAKAAASMLQSALEAGAKKTAATGILDTASSAGKDVSDSVLNSLVGSLKAGAGKDKTDTASSS</sequence>
<proteinExistence type="predicted"/>
<dbReference type="AlphaFoldDB" id="G7Z4G1"/>
<dbReference type="STRING" id="862719.AZOLI_0938"/>
<feature type="compositionally biased region" description="Low complexity" evidence="1">
    <location>
        <begin position="209"/>
        <end position="237"/>
    </location>
</feature>
<dbReference type="Proteomes" id="UP000005667">
    <property type="component" value="Chromosome"/>
</dbReference>
<dbReference type="KEGG" id="ali:AZOLI_0938"/>
<protein>
    <submittedName>
        <fullName evidence="2">Uncharacterized protein</fullName>
    </submittedName>
</protein>
<organism evidence="2 3">
    <name type="scientific">Azospirillum lipoferum (strain 4B)</name>
    <dbReference type="NCBI Taxonomy" id="862719"/>
    <lineage>
        <taxon>Bacteria</taxon>
        <taxon>Pseudomonadati</taxon>
        <taxon>Pseudomonadota</taxon>
        <taxon>Alphaproteobacteria</taxon>
        <taxon>Rhodospirillales</taxon>
        <taxon>Azospirillaceae</taxon>
        <taxon>Azospirillum</taxon>
    </lineage>
</organism>
<dbReference type="EMBL" id="FQ311868">
    <property type="protein sequence ID" value="CBS86279.1"/>
    <property type="molecule type" value="Genomic_DNA"/>
</dbReference>
<accession>G7Z4G1</accession>
<reference evidence="3" key="1">
    <citation type="journal article" date="2011" name="PLoS Genet.">
        <title>Azospirillum genomes reveal transition of bacteria from aquatic to terrestrial environments.</title>
        <authorList>
            <person name="Wisniewski-Dye F."/>
            <person name="Borziak K."/>
            <person name="Khalsa-Moyers G."/>
            <person name="Alexandre G."/>
            <person name="Sukharnikov L.O."/>
            <person name="Wuichet K."/>
            <person name="Hurst G.B."/>
            <person name="McDonald W.H."/>
            <person name="Robertson J.S."/>
            <person name="Barbe V."/>
            <person name="Calteau A."/>
            <person name="Rouy Z."/>
            <person name="Mangenot S."/>
            <person name="Prigent-Combaret C."/>
            <person name="Normand P."/>
            <person name="Boyer M."/>
            <person name="Siguier P."/>
            <person name="Dessaux Y."/>
            <person name="Elmerich C."/>
            <person name="Condemine G."/>
            <person name="Krishnen G."/>
            <person name="Kennedy I."/>
            <person name="Paterson A.H."/>
            <person name="Gonzalez V."/>
            <person name="Mavingui P."/>
            <person name="Zhulin I.B."/>
        </authorList>
    </citation>
    <scope>NUCLEOTIDE SEQUENCE [LARGE SCALE GENOMIC DNA]</scope>
    <source>
        <strain evidence="3">4B</strain>
    </source>
</reference>
<keyword evidence="3" id="KW-1185">Reference proteome</keyword>
<dbReference type="HOGENOM" id="CLU_817958_0_0_5"/>